<feature type="compositionally biased region" description="Pro residues" evidence="5">
    <location>
        <begin position="133"/>
        <end position="149"/>
    </location>
</feature>
<dbReference type="GO" id="GO:0000932">
    <property type="term" value="C:P-body"/>
    <property type="evidence" value="ECO:0007669"/>
    <property type="project" value="TreeGrafter"/>
</dbReference>
<dbReference type="Pfam" id="PF06058">
    <property type="entry name" value="DCP1"/>
    <property type="match status" value="1"/>
</dbReference>
<comment type="subcellular location">
    <subcellularLocation>
        <location evidence="1">Cytoplasm</location>
    </subcellularLocation>
</comment>
<evidence type="ECO:0000313" key="6">
    <source>
        <dbReference type="EMBL" id="KAJ3181230.1"/>
    </source>
</evidence>
<dbReference type="SUPFAM" id="SSF50729">
    <property type="entry name" value="PH domain-like"/>
    <property type="match status" value="1"/>
</dbReference>
<dbReference type="Gene3D" id="2.30.29.30">
    <property type="entry name" value="Pleckstrin-homology domain (PH domain)/Phosphotyrosine-binding domain (PTB)"/>
    <property type="match status" value="1"/>
</dbReference>
<evidence type="ECO:0000256" key="2">
    <source>
        <dbReference type="ARBA" id="ARBA00008778"/>
    </source>
</evidence>
<sequence length="323" mass="36596">MDPAARLAVNLNVLRRHDPTIVSILDSSSHVVVYDFDPETKSWTKKGIEGTMFIFQRSKLPFYGLFVMNRLALENLMVLLNADMEVQLLQEFVIYRQPDDSVQGLWMYETVDRARIVKTLTAYTELCSQSPPAQLPPPHLAATPPPPSAQAPMSVTGTSYEQRHQPVDLLAMLHRAKVVAPNGGGGSNVSVNGSDSSNSAIQYQHHQQPQQQSQHWNAASPQRGNTPVDSPGRQQQQQQPQQHPHHQQRSPMPPNGNAAPPITPQQRQIQRLEDIWQWVEDLGPLRNKGGLADKEFRRRMVHLAQDTNFLEAMYRSYRWERPT</sequence>
<dbReference type="InterPro" id="IPR010334">
    <property type="entry name" value="Dcp1"/>
</dbReference>
<keyword evidence="4" id="KW-0507">mRNA processing</keyword>
<feature type="region of interest" description="Disordered" evidence="5">
    <location>
        <begin position="129"/>
        <end position="159"/>
    </location>
</feature>
<gene>
    <name evidence="6" type="primary">DCP1A</name>
    <name evidence="6" type="ORF">HDU87_001359</name>
</gene>
<protein>
    <submittedName>
        <fullName evidence="6">mRNA-decapping enzyme 1A</fullName>
    </submittedName>
</protein>
<dbReference type="GO" id="GO:0008047">
    <property type="term" value="F:enzyme activator activity"/>
    <property type="evidence" value="ECO:0007669"/>
    <property type="project" value="InterPro"/>
</dbReference>
<dbReference type="GO" id="GO:0031087">
    <property type="term" value="P:deadenylation-independent decapping of nuclear-transcribed mRNA"/>
    <property type="evidence" value="ECO:0007669"/>
    <property type="project" value="TreeGrafter"/>
</dbReference>
<evidence type="ECO:0000256" key="4">
    <source>
        <dbReference type="ARBA" id="ARBA00022664"/>
    </source>
</evidence>
<evidence type="ECO:0000313" key="7">
    <source>
        <dbReference type="Proteomes" id="UP001212152"/>
    </source>
</evidence>
<dbReference type="GO" id="GO:0006397">
    <property type="term" value="P:mRNA processing"/>
    <property type="evidence" value="ECO:0007669"/>
    <property type="project" value="UniProtKB-KW"/>
</dbReference>
<feature type="compositionally biased region" description="Low complexity" evidence="5">
    <location>
        <begin position="188"/>
        <end position="215"/>
    </location>
</feature>
<comment type="caution">
    <text evidence="6">The sequence shown here is derived from an EMBL/GenBank/DDBJ whole genome shotgun (WGS) entry which is preliminary data.</text>
</comment>
<dbReference type="Proteomes" id="UP001212152">
    <property type="component" value="Unassembled WGS sequence"/>
</dbReference>
<name>A0AAD5TN54_9FUNG</name>
<dbReference type="GO" id="GO:0000290">
    <property type="term" value="P:deadenylation-dependent decapping of nuclear-transcribed mRNA"/>
    <property type="evidence" value="ECO:0007669"/>
    <property type="project" value="InterPro"/>
</dbReference>
<dbReference type="PANTHER" id="PTHR16290">
    <property type="entry name" value="TRANSCRIPTION FACTOR SMIF DECAPPING ENZYME DCP1"/>
    <property type="match status" value="1"/>
</dbReference>
<reference evidence="6" key="1">
    <citation type="submission" date="2020-05" db="EMBL/GenBank/DDBJ databases">
        <title>Phylogenomic resolution of chytrid fungi.</title>
        <authorList>
            <person name="Stajich J.E."/>
            <person name="Amses K."/>
            <person name="Simmons R."/>
            <person name="Seto K."/>
            <person name="Myers J."/>
            <person name="Bonds A."/>
            <person name="Quandt C.A."/>
            <person name="Barry K."/>
            <person name="Liu P."/>
            <person name="Grigoriev I."/>
            <person name="Longcore J.E."/>
            <person name="James T.Y."/>
        </authorList>
    </citation>
    <scope>NUCLEOTIDE SEQUENCE</scope>
    <source>
        <strain evidence="6">JEL0379</strain>
    </source>
</reference>
<dbReference type="GO" id="GO:0003729">
    <property type="term" value="F:mRNA binding"/>
    <property type="evidence" value="ECO:0007669"/>
    <property type="project" value="TreeGrafter"/>
</dbReference>
<feature type="region of interest" description="Disordered" evidence="5">
    <location>
        <begin position="181"/>
        <end position="266"/>
    </location>
</feature>
<accession>A0AAD5TN54</accession>
<keyword evidence="3" id="KW-0963">Cytoplasm</keyword>
<dbReference type="EMBL" id="JADGJQ010000013">
    <property type="protein sequence ID" value="KAJ3181230.1"/>
    <property type="molecule type" value="Genomic_DNA"/>
</dbReference>
<keyword evidence="7" id="KW-1185">Reference proteome</keyword>
<organism evidence="6 7">
    <name type="scientific">Geranomyces variabilis</name>
    <dbReference type="NCBI Taxonomy" id="109894"/>
    <lineage>
        <taxon>Eukaryota</taxon>
        <taxon>Fungi</taxon>
        <taxon>Fungi incertae sedis</taxon>
        <taxon>Chytridiomycota</taxon>
        <taxon>Chytridiomycota incertae sedis</taxon>
        <taxon>Chytridiomycetes</taxon>
        <taxon>Spizellomycetales</taxon>
        <taxon>Powellomycetaceae</taxon>
        <taxon>Geranomyces</taxon>
    </lineage>
</organism>
<comment type="similarity">
    <text evidence="2">Belongs to the DCP1 family.</text>
</comment>
<dbReference type="CDD" id="cd13182">
    <property type="entry name" value="EVH1-like_Dcp1"/>
    <property type="match status" value="1"/>
</dbReference>
<evidence type="ECO:0000256" key="3">
    <source>
        <dbReference type="ARBA" id="ARBA00022490"/>
    </source>
</evidence>
<dbReference type="AlphaFoldDB" id="A0AAD5TN54"/>
<dbReference type="InterPro" id="IPR011993">
    <property type="entry name" value="PH-like_dom_sf"/>
</dbReference>
<evidence type="ECO:0000256" key="1">
    <source>
        <dbReference type="ARBA" id="ARBA00004496"/>
    </source>
</evidence>
<evidence type="ECO:0000256" key="5">
    <source>
        <dbReference type="SAM" id="MobiDB-lite"/>
    </source>
</evidence>
<proteinExistence type="inferred from homology"/>
<dbReference type="PANTHER" id="PTHR16290:SF0">
    <property type="entry name" value="DECAPPING PROTEIN 1, ISOFORM A"/>
    <property type="match status" value="1"/>
</dbReference>
<feature type="compositionally biased region" description="Polar residues" evidence="5">
    <location>
        <begin position="216"/>
        <end position="228"/>
    </location>
</feature>